<organism evidence="4 5">
    <name type="scientific">Malassezia psittaci</name>
    <dbReference type="NCBI Taxonomy" id="1821823"/>
    <lineage>
        <taxon>Eukaryota</taxon>
        <taxon>Fungi</taxon>
        <taxon>Dikarya</taxon>
        <taxon>Basidiomycota</taxon>
        <taxon>Ustilaginomycotina</taxon>
        <taxon>Malasseziomycetes</taxon>
        <taxon>Malasseziales</taxon>
        <taxon>Malasseziaceae</taxon>
        <taxon>Malassezia</taxon>
    </lineage>
</organism>
<reference evidence="4" key="1">
    <citation type="submission" date="2023-02" db="EMBL/GenBank/DDBJ databases">
        <title>Mating type loci evolution in Malassezia.</title>
        <authorList>
            <person name="Coelho M.A."/>
        </authorList>
    </citation>
    <scope>NUCLEOTIDE SEQUENCE</scope>
    <source>
        <strain evidence="4">CBS 14136</strain>
    </source>
</reference>
<sequence>MPAAVVSKEEIAQRLQSGANIWIAVADGDIDRVKFLLEHGNVTPTSGDMAKYTPIHAAASYSRHDLLRYLLSYPGVSKDAVNVRDEDGDTPLYFCEDLATAQLLVTEFGADVKIVNDQNLTPAQKAQANDLEELAAYLASVSGEEPIPRAELLRRIGEEDQDDMAEFHQAEQEAEADPRTDAEADQLMERVEAIMQESDQNGTDPTERLREVIGESLAKQIIEGYQHAEPTN</sequence>
<evidence type="ECO:0000256" key="1">
    <source>
        <dbReference type="ARBA" id="ARBA00022737"/>
    </source>
</evidence>
<dbReference type="AlphaFoldDB" id="A0AAF0FG81"/>
<dbReference type="PANTHER" id="PTHR24171">
    <property type="entry name" value="ANKYRIN REPEAT DOMAIN-CONTAINING PROTEIN 39-RELATED"/>
    <property type="match status" value="1"/>
</dbReference>
<dbReference type="InterPro" id="IPR002110">
    <property type="entry name" value="Ankyrin_rpt"/>
</dbReference>
<keyword evidence="1" id="KW-0677">Repeat</keyword>
<dbReference type="SUPFAM" id="SSF48403">
    <property type="entry name" value="Ankyrin repeat"/>
    <property type="match status" value="1"/>
</dbReference>
<proteinExistence type="predicted"/>
<name>A0AAF0FG81_9BASI</name>
<dbReference type="PANTHER" id="PTHR24171:SF9">
    <property type="entry name" value="ANKYRIN REPEAT DOMAIN-CONTAINING PROTEIN 39"/>
    <property type="match status" value="1"/>
</dbReference>
<evidence type="ECO:0008006" key="6">
    <source>
        <dbReference type="Google" id="ProtNLM"/>
    </source>
</evidence>
<accession>A0AAF0FG81</accession>
<dbReference type="Gene3D" id="1.25.40.20">
    <property type="entry name" value="Ankyrin repeat-containing domain"/>
    <property type="match status" value="1"/>
</dbReference>
<dbReference type="Proteomes" id="UP001214628">
    <property type="component" value="Chromosome 3"/>
</dbReference>
<evidence type="ECO:0000313" key="5">
    <source>
        <dbReference type="Proteomes" id="UP001214628"/>
    </source>
</evidence>
<dbReference type="EMBL" id="CP118377">
    <property type="protein sequence ID" value="WFD44033.1"/>
    <property type="molecule type" value="Genomic_DNA"/>
</dbReference>
<keyword evidence="5" id="KW-1185">Reference proteome</keyword>
<gene>
    <name evidence="4" type="ORF">MPSI1_002698</name>
</gene>
<feature type="region of interest" description="Disordered" evidence="3">
    <location>
        <begin position="166"/>
        <end position="185"/>
    </location>
</feature>
<evidence type="ECO:0000313" key="4">
    <source>
        <dbReference type="EMBL" id="WFD44033.1"/>
    </source>
</evidence>
<dbReference type="Pfam" id="PF12796">
    <property type="entry name" value="Ank_2"/>
    <property type="match status" value="1"/>
</dbReference>
<dbReference type="InterPro" id="IPR036770">
    <property type="entry name" value="Ankyrin_rpt-contain_sf"/>
</dbReference>
<evidence type="ECO:0000256" key="2">
    <source>
        <dbReference type="ARBA" id="ARBA00023043"/>
    </source>
</evidence>
<keyword evidence="2" id="KW-0040">ANK repeat</keyword>
<evidence type="ECO:0000256" key="3">
    <source>
        <dbReference type="SAM" id="MobiDB-lite"/>
    </source>
</evidence>
<protein>
    <recommendedName>
        <fullName evidence="6">Ankyrin</fullName>
    </recommendedName>
</protein>